<gene>
    <name evidence="5 6" type="primary">tatC</name>
    <name evidence="6" type="ORF">MKP09_19370</name>
</gene>
<comment type="subcellular location">
    <subcellularLocation>
        <location evidence="5">Cell membrane</location>
        <topology evidence="5">Multi-pass membrane protein</topology>
    </subcellularLocation>
    <subcellularLocation>
        <location evidence="1">Membrane</location>
        <topology evidence="1">Multi-pass membrane protein</topology>
    </subcellularLocation>
</comment>
<dbReference type="InterPro" id="IPR002033">
    <property type="entry name" value="TatC"/>
</dbReference>
<comment type="caution">
    <text evidence="6">The sequence shown here is derived from an EMBL/GenBank/DDBJ whole genome shotgun (WGS) entry which is preliminary data.</text>
</comment>
<feature type="transmembrane region" description="Helical" evidence="5">
    <location>
        <begin position="38"/>
        <end position="60"/>
    </location>
</feature>
<keyword evidence="5" id="KW-0813">Transport</keyword>
<dbReference type="PANTHER" id="PTHR30371:SF0">
    <property type="entry name" value="SEC-INDEPENDENT PROTEIN TRANSLOCASE PROTEIN TATC, CHLOROPLASTIC-RELATED"/>
    <property type="match status" value="1"/>
</dbReference>
<feature type="transmembrane region" description="Helical" evidence="5">
    <location>
        <begin position="233"/>
        <end position="250"/>
    </location>
</feature>
<organism evidence="6 7">
    <name type="scientific">Niabella ginsengisoli</name>
    <dbReference type="NCBI Taxonomy" id="522298"/>
    <lineage>
        <taxon>Bacteria</taxon>
        <taxon>Pseudomonadati</taxon>
        <taxon>Bacteroidota</taxon>
        <taxon>Chitinophagia</taxon>
        <taxon>Chitinophagales</taxon>
        <taxon>Chitinophagaceae</taxon>
        <taxon>Niabella</taxon>
    </lineage>
</organism>
<proteinExistence type="inferred from homology"/>
<keyword evidence="7" id="KW-1185">Reference proteome</keyword>
<feature type="transmembrane region" description="Helical" evidence="5">
    <location>
        <begin position="151"/>
        <end position="179"/>
    </location>
</feature>
<keyword evidence="5" id="KW-1003">Cell membrane</keyword>
<accession>A0ABS9SND5</accession>
<dbReference type="NCBIfam" id="TIGR00945">
    <property type="entry name" value="tatC"/>
    <property type="match status" value="1"/>
</dbReference>
<keyword evidence="4 5" id="KW-0472">Membrane</keyword>
<dbReference type="Pfam" id="PF00902">
    <property type="entry name" value="TatC"/>
    <property type="match status" value="1"/>
</dbReference>
<evidence type="ECO:0000313" key="7">
    <source>
        <dbReference type="Proteomes" id="UP001202248"/>
    </source>
</evidence>
<feature type="transmembrane region" description="Helical" evidence="5">
    <location>
        <begin position="199"/>
        <end position="221"/>
    </location>
</feature>
<evidence type="ECO:0000313" key="6">
    <source>
        <dbReference type="EMBL" id="MCH5599918.1"/>
    </source>
</evidence>
<dbReference type="EMBL" id="JAKWBL010000004">
    <property type="protein sequence ID" value="MCH5599918.1"/>
    <property type="molecule type" value="Genomic_DNA"/>
</dbReference>
<comment type="function">
    <text evidence="5">Part of the twin-arginine translocation (Tat) system that transports large folded proteins containing a characteristic twin-arginine motif in their signal peptide across membranes.</text>
</comment>
<evidence type="ECO:0000256" key="5">
    <source>
        <dbReference type="HAMAP-Rule" id="MF_00902"/>
    </source>
</evidence>
<protein>
    <recommendedName>
        <fullName evidence="5">Sec-independent protein translocase protein TatC</fullName>
    </recommendedName>
</protein>
<evidence type="ECO:0000256" key="2">
    <source>
        <dbReference type="ARBA" id="ARBA00022692"/>
    </source>
</evidence>
<keyword evidence="5" id="KW-0653">Protein transport</keyword>
<feature type="transmembrane region" description="Helical" evidence="5">
    <location>
        <begin position="109"/>
        <end position="130"/>
    </location>
</feature>
<comment type="caution">
    <text evidence="5">Lacks conserved residue(s) required for the propagation of feature annotation.</text>
</comment>
<keyword evidence="3 5" id="KW-1133">Transmembrane helix</keyword>
<comment type="subunit">
    <text evidence="5">Forms a complex with TatA.</text>
</comment>
<keyword evidence="5" id="KW-0811">Translocation</keyword>
<dbReference type="PRINTS" id="PR01840">
    <property type="entry name" value="TATCFAMILY"/>
</dbReference>
<evidence type="ECO:0000256" key="1">
    <source>
        <dbReference type="ARBA" id="ARBA00004141"/>
    </source>
</evidence>
<reference evidence="6 7" key="1">
    <citation type="submission" date="2022-02" db="EMBL/GenBank/DDBJ databases">
        <authorList>
            <person name="Min J."/>
        </authorList>
    </citation>
    <scope>NUCLEOTIDE SEQUENCE [LARGE SCALE GENOMIC DNA]</scope>
    <source>
        <strain evidence="6 7">GR10-1</strain>
    </source>
</reference>
<dbReference type="Proteomes" id="UP001202248">
    <property type="component" value="Unassembled WGS sequence"/>
</dbReference>
<keyword evidence="2 5" id="KW-0812">Transmembrane</keyword>
<dbReference type="PANTHER" id="PTHR30371">
    <property type="entry name" value="SEC-INDEPENDENT PROTEIN TRANSLOCASE PROTEIN TATC"/>
    <property type="match status" value="1"/>
</dbReference>
<evidence type="ECO:0000256" key="4">
    <source>
        <dbReference type="ARBA" id="ARBA00023136"/>
    </source>
</evidence>
<dbReference type="RefSeq" id="WP_240831940.1">
    <property type="nucleotide sequence ID" value="NZ_JAKWBL010000004.1"/>
</dbReference>
<sequence>MRTYFTYMAIMDFFKKRNQGNEDEMSFIDHLEELRWHLIRSVIAVVVCAIVVFIFTDFFVDDIVFGPTKSNFISAQWMCKMGQAVGVGNSLCFKEVQTKFIETTMTGQFIANFTVAFIGGFMLAFPYIFWEIWRFVKPALSDKEGRQTSGIIFWVSLLFFIGVAFGYFILMPLMVQFYFSYTLSSKIEIMPTFSDYLENLTYTTVGVGLLFQLPLLILLLARAGIVTASMLRKFRKHAFVVILIAAAIITPTTDPFSLAVVAAPLYLLFEVSIALAAKGERKDAEKETEEWS</sequence>
<name>A0ABS9SND5_9BACT</name>
<evidence type="ECO:0000256" key="3">
    <source>
        <dbReference type="ARBA" id="ARBA00022989"/>
    </source>
</evidence>
<comment type="similarity">
    <text evidence="5">Belongs to the TatC family.</text>
</comment>
<dbReference type="HAMAP" id="MF_00902">
    <property type="entry name" value="TatC"/>
    <property type="match status" value="1"/>
</dbReference>